<feature type="chain" id="PRO_5015321614" description="Fucosyltransferase" evidence="6">
    <location>
        <begin position="18"/>
        <end position="416"/>
    </location>
</feature>
<dbReference type="SUPFAM" id="SSF53756">
    <property type="entry name" value="UDP-Glycosyltransferase/glycogen phosphorylase"/>
    <property type="match status" value="1"/>
</dbReference>
<dbReference type="AlphaFoldDB" id="A0A2R5GM40"/>
<reference evidence="8 9" key="1">
    <citation type="submission" date="2017-12" db="EMBL/GenBank/DDBJ databases">
        <title>Sequencing, de novo assembly and annotation of complete genome of a new Thraustochytrid species, strain FCC1311.</title>
        <authorList>
            <person name="Sedici K."/>
            <person name="Godart F."/>
            <person name="Aiese Cigliano R."/>
            <person name="Sanseverino W."/>
            <person name="Barakat M."/>
            <person name="Ortet P."/>
            <person name="Marechal E."/>
            <person name="Cagnac O."/>
            <person name="Amato A."/>
        </authorList>
    </citation>
    <scope>NUCLEOTIDE SEQUENCE [LARGE SCALE GENOMIC DNA]</scope>
</reference>
<dbReference type="Pfam" id="PF00852">
    <property type="entry name" value="Glyco_transf_10"/>
    <property type="match status" value="1"/>
</dbReference>
<keyword evidence="6" id="KW-0732">Signal</keyword>
<dbReference type="GO" id="GO:0032580">
    <property type="term" value="C:Golgi cisterna membrane"/>
    <property type="evidence" value="ECO:0007669"/>
    <property type="project" value="UniProtKB-SubCell"/>
</dbReference>
<keyword evidence="4 5" id="KW-0808">Transferase</keyword>
<accession>A0A2R5GM40</accession>
<keyword evidence="5" id="KW-0812">Transmembrane</keyword>
<dbReference type="InParanoid" id="A0A2R5GM40"/>
<dbReference type="InterPro" id="IPR001503">
    <property type="entry name" value="Glyco_trans_10"/>
</dbReference>
<comment type="pathway">
    <text evidence="1">Protein modification; protein glycosylation.</text>
</comment>
<organism evidence="8 9">
    <name type="scientific">Hondaea fermentalgiana</name>
    <dbReference type="NCBI Taxonomy" id="2315210"/>
    <lineage>
        <taxon>Eukaryota</taxon>
        <taxon>Sar</taxon>
        <taxon>Stramenopiles</taxon>
        <taxon>Bigyra</taxon>
        <taxon>Labyrinthulomycetes</taxon>
        <taxon>Thraustochytrida</taxon>
        <taxon>Thraustochytriidae</taxon>
        <taxon>Hondaea</taxon>
    </lineage>
</organism>
<comment type="similarity">
    <text evidence="2 5">Belongs to the glycosyltransferase 10 family.</text>
</comment>
<gene>
    <name evidence="8" type="ORF">FCC1311_081722</name>
</gene>
<sequence length="416" mass="46445">MSTFVVAALVLVATVLEIEVANVAVLASSGEIVVSALGARPNTLFTSTQRELLDLHWHTSSTRTRALVKYQLERREQNAARDWASKSKVSLVVWSQATPVWFGDVHKGHTNPSCRISCEVSFDRDQATSADALVMMLDRPESPLPSNHPPWIGITWENLMGHQRYKSFGSKLRPSTSVEAQLDASLIRGLRPDLLVSHELDADIPFPYPQIRTFVERFKTQDRVDVSARVRNQRRGIYVLISNGDAHILPDRLKLLKAVQRAGFPVASYGKAMLDPYLRQEFLKLDNAENREGAGLELQGSYLFSNAIENSFGVDYVTEKLYLALTAGAVPLYLGAPNIVDFLPDRDAVIHVNDFETPDDLARYLDQLSGDLDLLIDRHHAWRFREKLPQLLTDISLLAPSSLTCALCEAAADLRS</sequence>
<keyword evidence="5" id="KW-0333">Golgi apparatus</keyword>
<dbReference type="PANTHER" id="PTHR11929">
    <property type="entry name" value="ALPHA- 1,3 -FUCOSYLTRANSFERASE"/>
    <property type="match status" value="1"/>
</dbReference>
<dbReference type="InterPro" id="IPR038577">
    <property type="entry name" value="GT10-like_C_sf"/>
</dbReference>
<evidence type="ECO:0000256" key="5">
    <source>
        <dbReference type="RuleBase" id="RU003832"/>
    </source>
</evidence>
<evidence type="ECO:0000313" key="8">
    <source>
        <dbReference type="EMBL" id="GBG31947.1"/>
    </source>
</evidence>
<evidence type="ECO:0000256" key="2">
    <source>
        <dbReference type="ARBA" id="ARBA00008919"/>
    </source>
</evidence>
<dbReference type="Proteomes" id="UP000241890">
    <property type="component" value="Unassembled WGS sequence"/>
</dbReference>
<keyword evidence="5" id="KW-0472">Membrane</keyword>
<evidence type="ECO:0000256" key="3">
    <source>
        <dbReference type="ARBA" id="ARBA00022676"/>
    </source>
</evidence>
<dbReference type="GO" id="GO:0046920">
    <property type="term" value="F:alpha-(1-&gt;3)-fucosyltransferase activity"/>
    <property type="evidence" value="ECO:0007669"/>
    <property type="project" value="TreeGrafter"/>
</dbReference>
<dbReference type="InterPro" id="IPR055270">
    <property type="entry name" value="Glyco_tran_10_C"/>
</dbReference>
<comment type="caution">
    <text evidence="8">The sequence shown here is derived from an EMBL/GenBank/DDBJ whole genome shotgun (WGS) entry which is preliminary data.</text>
</comment>
<feature type="signal peptide" evidence="6">
    <location>
        <begin position="1"/>
        <end position="17"/>
    </location>
</feature>
<proteinExistence type="inferred from homology"/>
<comment type="subcellular location">
    <subcellularLocation>
        <location evidence="5">Golgi apparatus</location>
        <location evidence="5">Golgi stack membrane</location>
        <topology evidence="5">Single-pass type II membrane protein</topology>
    </subcellularLocation>
</comment>
<feature type="domain" description="Fucosyltransferase C-terminal" evidence="7">
    <location>
        <begin position="235"/>
        <end position="412"/>
    </location>
</feature>
<name>A0A2R5GM40_9STRA</name>
<protein>
    <recommendedName>
        <fullName evidence="5">Fucosyltransferase</fullName>
        <ecNumber evidence="5">2.4.1.-</ecNumber>
    </recommendedName>
</protein>
<keyword evidence="3 5" id="KW-0328">Glycosyltransferase</keyword>
<evidence type="ECO:0000259" key="7">
    <source>
        <dbReference type="Pfam" id="PF00852"/>
    </source>
</evidence>
<evidence type="ECO:0000256" key="4">
    <source>
        <dbReference type="ARBA" id="ARBA00022679"/>
    </source>
</evidence>
<dbReference type="EC" id="2.4.1.-" evidence="5"/>
<dbReference type="EMBL" id="BEYU01000110">
    <property type="protein sequence ID" value="GBG31947.1"/>
    <property type="molecule type" value="Genomic_DNA"/>
</dbReference>
<dbReference type="OrthoDB" id="427096at2759"/>
<evidence type="ECO:0000256" key="6">
    <source>
        <dbReference type="SAM" id="SignalP"/>
    </source>
</evidence>
<keyword evidence="9" id="KW-1185">Reference proteome</keyword>
<evidence type="ECO:0000313" key="9">
    <source>
        <dbReference type="Proteomes" id="UP000241890"/>
    </source>
</evidence>
<evidence type="ECO:0000256" key="1">
    <source>
        <dbReference type="ARBA" id="ARBA00004922"/>
    </source>
</evidence>
<dbReference type="UniPathway" id="UPA00378"/>
<dbReference type="PANTHER" id="PTHR11929:SF194">
    <property type="entry name" value="ALPHA-(1,3)-FUCOSYLTRANSFERASE 10"/>
    <property type="match status" value="1"/>
</dbReference>
<dbReference type="Gene3D" id="3.40.50.11660">
    <property type="entry name" value="Glycosyl transferase family 10, C-terminal domain"/>
    <property type="match status" value="1"/>
</dbReference>